<comment type="caution">
    <text evidence="1">The sequence shown here is derived from an EMBL/GenBank/DDBJ whole genome shotgun (WGS) entry which is preliminary data.</text>
</comment>
<dbReference type="EMBL" id="LAZR01013695">
    <property type="protein sequence ID" value="KKM20791.1"/>
    <property type="molecule type" value="Genomic_DNA"/>
</dbReference>
<protein>
    <submittedName>
        <fullName evidence="1">Uncharacterized protein</fullName>
    </submittedName>
</protein>
<proteinExistence type="predicted"/>
<evidence type="ECO:0000313" key="1">
    <source>
        <dbReference type="EMBL" id="KKM20791.1"/>
    </source>
</evidence>
<organism evidence="1">
    <name type="scientific">marine sediment metagenome</name>
    <dbReference type="NCBI Taxonomy" id="412755"/>
    <lineage>
        <taxon>unclassified sequences</taxon>
        <taxon>metagenomes</taxon>
        <taxon>ecological metagenomes</taxon>
    </lineage>
</organism>
<dbReference type="AlphaFoldDB" id="A0A0F9HZA4"/>
<name>A0A0F9HZA4_9ZZZZ</name>
<sequence>MKTEVIHYKGVNKNGTFKSQLGAIYTERGIKYGDPCSCGCSKECWLTVNKGRDRKGNVDIISFTGNKKEIKEVYEILSHKFI</sequence>
<gene>
    <name evidence="1" type="ORF">LCGC14_1641900</name>
</gene>
<accession>A0A0F9HZA4</accession>
<reference evidence="1" key="1">
    <citation type="journal article" date="2015" name="Nature">
        <title>Complex archaea that bridge the gap between prokaryotes and eukaryotes.</title>
        <authorList>
            <person name="Spang A."/>
            <person name="Saw J.H."/>
            <person name="Jorgensen S.L."/>
            <person name="Zaremba-Niedzwiedzka K."/>
            <person name="Martijn J."/>
            <person name="Lind A.E."/>
            <person name="van Eijk R."/>
            <person name="Schleper C."/>
            <person name="Guy L."/>
            <person name="Ettema T.J."/>
        </authorList>
    </citation>
    <scope>NUCLEOTIDE SEQUENCE</scope>
</reference>